<dbReference type="GO" id="GO:0009658">
    <property type="term" value="P:chloroplast organization"/>
    <property type="evidence" value="ECO:0007669"/>
    <property type="project" value="InterPro"/>
</dbReference>
<dbReference type="PANTHER" id="PTHR46935:SF2">
    <property type="entry name" value="PENTACOTRIPEPTIDE-REPEAT REGION OF PRORP DOMAIN-CONTAINING PROTEIN"/>
    <property type="match status" value="1"/>
</dbReference>
<reference evidence="1" key="1">
    <citation type="submission" date="2018-02" db="EMBL/GenBank/DDBJ databases">
        <title>Rhizophora mucronata_Transcriptome.</title>
        <authorList>
            <person name="Meera S.P."/>
            <person name="Sreeshan A."/>
            <person name="Augustine A."/>
        </authorList>
    </citation>
    <scope>NUCLEOTIDE SEQUENCE</scope>
    <source>
        <tissue evidence="1">Leaf</tissue>
    </source>
</reference>
<accession>A0A2P2MN66</accession>
<dbReference type="PANTHER" id="PTHR46935">
    <property type="entry name" value="OS01G0674700 PROTEIN"/>
    <property type="match status" value="1"/>
</dbReference>
<dbReference type="GO" id="GO:0009507">
    <property type="term" value="C:chloroplast"/>
    <property type="evidence" value="ECO:0007669"/>
    <property type="project" value="TreeGrafter"/>
</dbReference>
<dbReference type="InterPro" id="IPR044645">
    <property type="entry name" value="DG1/EMB2279-like"/>
</dbReference>
<sequence length="65" mass="7442">MAAYHSIGVTLGQAGLLKELMKVIECMRQKPSKRTYAMRYKNWDPVLEPDVVIYNAVRDHSFASL</sequence>
<protein>
    <recommendedName>
        <fullName evidence="2">Pentatricopeptide repeat-containing protein</fullName>
    </recommendedName>
</protein>
<organism evidence="1">
    <name type="scientific">Rhizophora mucronata</name>
    <name type="common">Asiatic mangrove</name>
    <dbReference type="NCBI Taxonomy" id="61149"/>
    <lineage>
        <taxon>Eukaryota</taxon>
        <taxon>Viridiplantae</taxon>
        <taxon>Streptophyta</taxon>
        <taxon>Embryophyta</taxon>
        <taxon>Tracheophyta</taxon>
        <taxon>Spermatophyta</taxon>
        <taxon>Magnoliopsida</taxon>
        <taxon>eudicotyledons</taxon>
        <taxon>Gunneridae</taxon>
        <taxon>Pentapetalae</taxon>
        <taxon>rosids</taxon>
        <taxon>fabids</taxon>
        <taxon>Malpighiales</taxon>
        <taxon>Rhizophoraceae</taxon>
        <taxon>Rhizophora</taxon>
    </lineage>
</organism>
<dbReference type="EMBL" id="GGEC01051192">
    <property type="protein sequence ID" value="MBX31676.1"/>
    <property type="molecule type" value="Transcribed_RNA"/>
</dbReference>
<name>A0A2P2MN66_RHIMU</name>
<evidence type="ECO:0000313" key="1">
    <source>
        <dbReference type="EMBL" id="MBX31676.1"/>
    </source>
</evidence>
<dbReference type="AlphaFoldDB" id="A0A2P2MN66"/>
<evidence type="ECO:0008006" key="2">
    <source>
        <dbReference type="Google" id="ProtNLM"/>
    </source>
</evidence>
<proteinExistence type="predicted"/>